<feature type="transmembrane region" description="Helical" evidence="1">
    <location>
        <begin position="6"/>
        <end position="27"/>
    </location>
</feature>
<accession>A0A1B1RZ69</accession>
<dbReference type="KEGG" id="pll:I858_004330"/>
<protein>
    <submittedName>
        <fullName evidence="2">Uncharacterized protein</fullName>
    </submittedName>
</protein>
<keyword evidence="3" id="KW-1185">Reference proteome</keyword>
<name>A0A1B1RZ69_9BACL</name>
<evidence type="ECO:0000256" key="1">
    <source>
        <dbReference type="SAM" id="Phobius"/>
    </source>
</evidence>
<dbReference type="Proteomes" id="UP000053354">
    <property type="component" value="Chromosome"/>
</dbReference>
<keyword evidence="1" id="KW-1133">Transmembrane helix</keyword>
<keyword evidence="1" id="KW-0472">Membrane</keyword>
<reference evidence="2" key="1">
    <citation type="submission" date="2016-10" db="EMBL/GenBank/DDBJ databases">
        <authorList>
            <person name="See-Too W.S."/>
        </authorList>
    </citation>
    <scope>NUCLEOTIDE SEQUENCE</scope>
    <source>
        <strain evidence="2">L10.15</strain>
    </source>
</reference>
<proteinExistence type="predicted"/>
<dbReference type="NCBIfam" id="TIGR01167">
    <property type="entry name" value="LPXTG_anchor"/>
    <property type="match status" value="1"/>
</dbReference>
<organism evidence="2 3">
    <name type="scientific">Planococcus versutus</name>
    <dbReference type="NCBI Taxonomy" id="1302659"/>
    <lineage>
        <taxon>Bacteria</taxon>
        <taxon>Bacillati</taxon>
        <taxon>Bacillota</taxon>
        <taxon>Bacilli</taxon>
        <taxon>Bacillales</taxon>
        <taxon>Caryophanaceae</taxon>
        <taxon>Planococcus</taxon>
    </lineage>
</organism>
<feature type="transmembrane region" description="Helical" evidence="1">
    <location>
        <begin position="34"/>
        <end position="54"/>
    </location>
</feature>
<gene>
    <name evidence="2" type="ORF">I858_004330</name>
</gene>
<dbReference type="AlphaFoldDB" id="A0A1B1RZ69"/>
<sequence length="250" mass="28541">MNPSEVITFLLIGLGVLLVIAGAWIIFRKRRKWAIVLTTLLVVGYIGYVAYYPYLKVSIHAEKYEQVSEYLATTYPDREFMIIPEQYEEGNTVGYFDVNDEETPDMGVSLHVDKNGQVQQTGSWTTGEFPTQQELWRGLEFDYGESYTLDRKNSEIIKKDEWIDGELTVFALTIDGMPAIAVYEYSRAGYGLMDLQVAEDKLFVSTSAEEHTFIYVDERYKEKTAAFLVESGETMSVDATEYKGKLLVVE</sequence>
<dbReference type="EMBL" id="CP016540">
    <property type="protein sequence ID" value="ANU26258.1"/>
    <property type="molecule type" value="Genomic_DNA"/>
</dbReference>
<keyword evidence="1" id="KW-0812">Transmembrane</keyword>
<evidence type="ECO:0000313" key="3">
    <source>
        <dbReference type="Proteomes" id="UP000053354"/>
    </source>
</evidence>
<evidence type="ECO:0000313" key="2">
    <source>
        <dbReference type="EMBL" id="ANU26258.1"/>
    </source>
</evidence>
<dbReference type="OrthoDB" id="2844401at2"/>
<dbReference type="STRING" id="1302659.I858_004330"/>